<gene>
    <name evidence="2" type="ORF">S01H4_36095</name>
</gene>
<dbReference type="InterPro" id="IPR002510">
    <property type="entry name" value="Metalloprtase-TldD/E_N"/>
</dbReference>
<evidence type="ECO:0000259" key="1">
    <source>
        <dbReference type="Pfam" id="PF01523"/>
    </source>
</evidence>
<organism evidence="2">
    <name type="scientific">marine sediment metagenome</name>
    <dbReference type="NCBI Taxonomy" id="412755"/>
    <lineage>
        <taxon>unclassified sequences</taxon>
        <taxon>metagenomes</taxon>
        <taxon>ecological metagenomes</taxon>
    </lineage>
</organism>
<name>X1AMQ9_9ZZZZ</name>
<dbReference type="AlphaFoldDB" id="X1AMQ9"/>
<dbReference type="InterPro" id="IPR035068">
    <property type="entry name" value="TldD/PmbA_N"/>
</dbReference>
<accession>X1AMQ9</accession>
<proteinExistence type="predicted"/>
<protein>
    <recommendedName>
        <fullName evidence="1">Metalloprotease TldD/E N-terminal domain-containing protein</fullName>
    </recommendedName>
</protein>
<dbReference type="EMBL" id="BART01019259">
    <property type="protein sequence ID" value="GAG83904.1"/>
    <property type="molecule type" value="Genomic_DNA"/>
</dbReference>
<sequence>IVEQESESIVVKNGVIEAITHSTSIGFGVRVLKDSAWGFSSSNVIEVKWRRGIEVYEIIPRSNYFISTR</sequence>
<feature type="non-terminal residue" evidence="2">
    <location>
        <position position="1"/>
    </location>
</feature>
<dbReference type="InterPro" id="IPR036059">
    <property type="entry name" value="TldD/PmbA_sf"/>
</dbReference>
<dbReference type="GO" id="GO:0008237">
    <property type="term" value="F:metallopeptidase activity"/>
    <property type="evidence" value="ECO:0007669"/>
    <property type="project" value="InterPro"/>
</dbReference>
<feature type="domain" description="Metalloprotease TldD/E N-terminal" evidence="1">
    <location>
        <begin position="2"/>
        <end position="46"/>
    </location>
</feature>
<dbReference type="Pfam" id="PF01523">
    <property type="entry name" value="PmbA_TldD_1st"/>
    <property type="match status" value="1"/>
</dbReference>
<evidence type="ECO:0000313" key="2">
    <source>
        <dbReference type="EMBL" id="GAG83904.1"/>
    </source>
</evidence>
<dbReference type="GO" id="GO:0006508">
    <property type="term" value="P:proteolysis"/>
    <property type="evidence" value="ECO:0007669"/>
    <property type="project" value="InterPro"/>
</dbReference>
<dbReference type="SUPFAM" id="SSF111283">
    <property type="entry name" value="Putative modulator of DNA gyrase, PmbA/TldD"/>
    <property type="match status" value="1"/>
</dbReference>
<reference evidence="2" key="1">
    <citation type="journal article" date="2014" name="Front. Microbiol.">
        <title>High frequency of phylogenetically diverse reductive dehalogenase-homologous genes in deep subseafloor sedimentary metagenomes.</title>
        <authorList>
            <person name="Kawai M."/>
            <person name="Futagami T."/>
            <person name="Toyoda A."/>
            <person name="Takaki Y."/>
            <person name="Nishi S."/>
            <person name="Hori S."/>
            <person name="Arai W."/>
            <person name="Tsubouchi T."/>
            <person name="Morono Y."/>
            <person name="Uchiyama I."/>
            <person name="Ito T."/>
            <person name="Fujiyama A."/>
            <person name="Inagaki F."/>
            <person name="Takami H."/>
        </authorList>
    </citation>
    <scope>NUCLEOTIDE SEQUENCE</scope>
    <source>
        <strain evidence="2">Expedition CK06-06</strain>
    </source>
</reference>
<dbReference type="Gene3D" id="3.30.2290.10">
    <property type="entry name" value="PmbA/TldD superfamily"/>
    <property type="match status" value="1"/>
</dbReference>
<comment type="caution">
    <text evidence="2">The sequence shown here is derived from an EMBL/GenBank/DDBJ whole genome shotgun (WGS) entry which is preliminary data.</text>
</comment>